<dbReference type="EMBL" id="QRBE01000006">
    <property type="protein sequence ID" value="RDS81089.1"/>
    <property type="molecule type" value="Genomic_DNA"/>
</dbReference>
<dbReference type="NCBIfam" id="TIGR03168">
    <property type="entry name" value="1-PFK"/>
    <property type="match status" value="1"/>
</dbReference>
<dbReference type="InterPro" id="IPR017583">
    <property type="entry name" value="Tagatose/fructose_Pkinase"/>
</dbReference>
<protein>
    <recommendedName>
        <fullName evidence="6">Phosphofructokinase</fullName>
    </recommendedName>
</protein>
<keyword evidence="3" id="KW-0547">Nucleotide-binding</keyword>
<dbReference type="FunFam" id="3.40.1190.20:FF:000001">
    <property type="entry name" value="Phosphofructokinase"/>
    <property type="match status" value="1"/>
</dbReference>
<dbReference type="PANTHER" id="PTHR46566:SF2">
    <property type="entry name" value="ATP-DEPENDENT 6-PHOSPHOFRUCTOKINASE ISOZYME 2"/>
    <property type="match status" value="1"/>
</dbReference>
<evidence type="ECO:0000256" key="5">
    <source>
        <dbReference type="ARBA" id="ARBA00022840"/>
    </source>
</evidence>
<name>A0A370WY83_9GAMM</name>
<proteinExistence type="inferred from homology"/>
<keyword evidence="9" id="KW-1185">Reference proteome</keyword>
<organism evidence="8 9">
    <name type="scientific">Dyella monticola</name>
    <dbReference type="NCBI Taxonomy" id="1927958"/>
    <lineage>
        <taxon>Bacteria</taxon>
        <taxon>Pseudomonadati</taxon>
        <taxon>Pseudomonadota</taxon>
        <taxon>Gammaproteobacteria</taxon>
        <taxon>Lysobacterales</taxon>
        <taxon>Rhodanobacteraceae</taxon>
        <taxon>Dyella</taxon>
    </lineage>
</organism>
<evidence type="ECO:0000313" key="8">
    <source>
        <dbReference type="EMBL" id="RDS81089.1"/>
    </source>
</evidence>
<dbReference type="Pfam" id="PF00294">
    <property type="entry name" value="PfkB"/>
    <property type="match status" value="1"/>
</dbReference>
<dbReference type="GO" id="GO:0008443">
    <property type="term" value="F:phosphofructokinase activity"/>
    <property type="evidence" value="ECO:0007669"/>
    <property type="project" value="TreeGrafter"/>
</dbReference>
<sequence>MITVAGFNTAIDRFIQIDALTPGEVHRVREEKIYPGGKGVHVAQTIAALGERVRLIGLVDAANRSLISRQMSARGVLFRGVDIEGELRHCLALQEAGGSITEVLGQGPQLSRSEQDSLLREFRQSAEASDLVILTGSLPRGFDDALYAALVDDINAWGKRCLVDASGQVLRHAVAAKPYLIKPNRDEISELVGHPVINVDAAAMAVAALRERGIAMPVVSLGDLGAVAADDTGMWHAQLPSVHVRNAVGSGDCFLAGMAVAMQRRMPLEQALRLGVACGVANAQSEETGFAERSVVESLLPAVKVQRIHHAPSLQAGSPQ</sequence>
<evidence type="ECO:0000313" key="9">
    <source>
        <dbReference type="Proteomes" id="UP000254258"/>
    </source>
</evidence>
<dbReference type="InterPro" id="IPR011611">
    <property type="entry name" value="PfkB_dom"/>
</dbReference>
<keyword evidence="4 8" id="KW-0418">Kinase</keyword>
<dbReference type="PIRSF" id="PIRSF000535">
    <property type="entry name" value="1PFK/6PFK/LacC"/>
    <property type="match status" value="1"/>
</dbReference>
<dbReference type="GO" id="GO:0005524">
    <property type="term" value="F:ATP binding"/>
    <property type="evidence" value="ECO:0007669"/>
    <property type="project" value="UniProtKB-KW"/>
</dbReference>
<dbReference type="OrthoDB" id="9801219at2"/>
<dbReference type="PANTHER" id="PTHR46566">
    <property type="entry name" value="1-PHOSPHOFRUCTOKINASE-RELATED"/>
    <property type="match status" value="1"/>
</dbReference>
<dbReference type="Proteomes" id="UP000254258">
    <property type="component" value="Unassembled WGS sequence"/>
</dbReference>
<dbReference type="CDD" id="cd01164">
    <property type="entry name" value="FruK_PfkB_like"/>
    <property type="match status" value="1"/>
</dbReference>
<reference evidence="8 9" key="1">
    <citation type="submission" date="2018-07" db="EMBL/GenBank/DDBJ databases">
        <title>Dyella monticola sp. nov. and Dyella psychrodurans sp. nov. isolated from monsoon evergreen broad-leaved forest soil of Dinghu Mountain, China.</title>
        <authorList>
            <person name="Gao Z."/>
            <person name="Qiu L."/>
        </authorList>
    </citation>
    <scope>NUCLEOTIDE SEQUENCE [LARGE SCALE GENOMIC DNA]</scope>
    <source>
        <strain evidence="8 9">4G-K06</strain>
    </source>
</reference>
<gene>
    <name evidence="8" type="ORF">DWU98_11090</name>
</gene>
<dbReference type="InterPro" id="IPR029056">
    <property type="entry name" value="Ribokinase-like"/>
</dbReference>
<evidence type="ECO:0000256" key="3">
    <source>
        <dbReference type="ARBA" id="ARBA00022741"/>
    </source>
</evidence>
<evidence type="ECO:0000259" key="7">
    <source>
        <dbReference type="Pfam" id="PF00294"/>
    </source>
</evidence>
<evidence type="ECO:0000256" key="1">
    <source>
        <dbReference type="ARBA" id="ARBA00010688"/>
    </source>
</evidence>
<dbReference type="SUPFAM" id="SSF53613">
    <property type="entry name" value="Ribokinase-like"/>
    <property type="match status" value="1"/>
</dbReference>
<accession>A0A370WY83</accession>
<dbReference type="GO" id="GO:0044281">
    <property type="term" value="P:small molecule metabolic process"/>
    <property type="evidence" value="ECO:0007669"/>
    <property type="project" value="UniProtKB-ARBA"/>
</dbReference>
<dbReference type="RefSeq" id="WP_115495644.1">
    <property type="nucleotide sequence ID" value="NZ_QRBE01000006.1"/>
</dbReference>
<evidence type="ECO:0000256" key="2">
    <source>
        <dbReference type="ARBA" id="ARBA00022679"/>
    </source>
</evidence>
<evidence type="ECO:0000256" key="6">
    <source>
        <dbReference type="PIRNR" id="PIRNR000535"/>
    </source>
</evidence>
<dbReference type="Gene3D" id="3.40.1190.20">
    <property type="match status" value="1"/>
</dbReference>
<comment type="similarity">
    <text evidence="1 6">Belongs to the carbohydrate kinase PfkB family.</text>
</comment>
<keyword evidence="2 6" id="KW-0808">Transferase</keyword>
<evidence type="ECO:0000256" key="4">
    <source>
        <dbReference type="ARBA" id="ARBA00022777"/>
    </source>
</evidence>
<dbReference type="GO" id="GO:0016052">
    <property type="term" value="P:carbohydrate catabolic process"/>
    <property type="evidence" value="ECO:0007669"/>
    <property type="project" value="UniProtKB-ARBA"/>
</dbReference>
<feature type="domain" description="Carbohydrate kinase PfkB" evidence="7">
    <location>
        <begin position="10"/>
        <end position="290"/>
    </location>
</feature>
<dbReference type="AlphaFoldDB" id="A0A370WY83"/>
<comment type="caution">
    <text evidence="8">The sequence shown here is derived from an EMBL/GenBank/DDBJ whole genome shotgun (WGS) entry which is preliminary data.</text>
</comment>
<keyword evidence="5" id="KW-0067">ATP-binding</keyword>
<dbReference type="GO" id="GO:0005829">
    <property type="term" value="C:cytosol"/>
    <property type="evidence" value="ECO:0007669"/>
    <property type="project" value="TreeGrafter"/>
</dbReference>